<organism evidence="1 2">
    <name type="scientific">Pleuronectes platessa</name>
    <name type="common">European plaice</name>
    <dbReference type="NCBI Taxonomy" id="8262"/>
    <lineage>
        <taxon>Eukaryota</taxon>
        <taxon>Metazoa</taxon>
        <taxon>Chordata</taxon>
        <taxon>Craniata</taxon>
        <taxon>Vertebrata</taxon>
        <taxon>Euteleostomi</taxon>
        <taxon>Actinopterygii</taxon>
        <taxon>Neopterygii</taxon>
        <taxon>Teleostei</taxon>
        <taxon>Neoteleostei</taxon>
        <taxon>Acanthomorphata</taxon>
        <taxon>Carangaria</taxon>
        <taxon>Pleuronectiformes</taxon>
        <taxon>Pleuronectoidei</taxon>
        <taxon>Pleuronectidae</taxon>
        <taxon>Pleuronectes</taxon>
    </lineage>
</organism>
<evidence type="ECO:0000313" key="2">
    <source>
        <dbReference type="Proteomes" id="UP001153269"/>
    </source>
</evidence>
<comment type="caution">
    <text evidence="1">The sequence shown here is derived from an EMBL/GenBank/DDBJ whole genome shotgun (WGS) entry which is preliminary data.</text>
</comment>
<dbReference type="Proteomes" id="UP001153269">
    <property type="component" value="Unassembled WGS sequence"/>
</dbReference>
<evidence type="ECO:0000313" key="1">
    <source>
        <dbReference type="EMBL" id="CAB1428776.1"/>
    </source>
</evidence>
<dbReference type="EMBL" id="CADEAL010001089">
    <property type="protein sequence ID" value="CAB1428776.1"/>
    <property type="molecule type" value="Genomic_DNA"/>
</dbReference>
<proteinExistence type="predicted"/>
<keyword evidence="2" id="KW-1185">Reference proteome</keyword>
<gene>
    <name evidence="1" type="ORF">PLEPLA_LOCUS16750</name>
</gene>
<reference evidence="1" key="1">
    <citation type="submission" date="2020-03" db="EMBL/GenBank/DDBJ databases">
        <authorList>
            <person name="Weist P."/>
        </authorList>
    </citation>
    <scope>NUCLEOTIDE SEQUENCE</scope>
</reference>
<name>A0A9N7YKK5_PLEPL</name>
<protein>
    <submittedName>
        <fullName evidence="1">Uncharacterized protein</fullName>
    </submittedName>
</protein>
<sequence length="132" mass="15206">MEWKESRGILHREETERKRRWKDESKCSSSRNQIEIHKCVLLMAKGESSEPDQGIIGDTALLMYPQLSIWIPEPVWALQVWTCLARQGDSRVCPSQHKSCSHLLPVDVESGAKDFDSYVTATKHKYWCSTDV</sequence>
<dbReference type="AlphaFoldDB" id="A0A9N7YKK5"/>
<accession>A0A9N7YKK5</accession>